<reference evidence="1 2" key="1">
    <citation type="submission" date="2024-02" db="EMBL/GenBank/DDBJ databases">
        <title>Bacteria isolated from the canopy kelp, Nereocystis luetkeana.</title>
        <authorList>
            <person name="Pfister C.A."/>
            <person name="Younker I.T."/>
            <person name="Light S.H."/>
        </authorList>
    </citation>
    <scope>NUCLEOTIDE SEQUENCE [LARGE SCALE GENOMIC DNA]</scope>
    <source>
        <strain evidence="1 2">TI.4.07</strain>
    </source>
</reference>
<name>A0ABU9G4F3_9GAMM</name>
<organism evidence="1 2">
    <name type="scientific">Marinomonas arenicola</name>
    <dbReference type="NCBI Taxonomy" id="569601"/>
    <lineage>
        <taxon>Bacteria</taxon>
        <taxon>Pseudomonadati</taxon>
        <taxon>Pseudomonadota</taxon>
        <taxon>Gammaproteobacteria</taxon>
        <taxon>Oceanospirillales</taxon>
        <taxon>Oceanospirillaceae</taxon>
        <taxon>Marinomonas</taxon>
    </lineage>
</organism>
<evidence type="ECO:0000313" key="1">
    <source>
        <dbReference type="EMBL" id="MEL0612911.1"/>
    </source>
</evidence>
<protein>
    <submittedName>
        <fullName evidence="1">Uncharacterized protein</fullName>
    </submittedName>
</protein>
<gene>
    <name evidence="1" type="ORF">V6242_07115</name>
</gene>
<sequence length="60" mass="6959">MIEVCHNLFVGNDTDAKNVLFLDGWFIVHDCKEPYHRQALEYISHAAPKTAPEYLIAKRE</sequence>
<comment type="caution">
    <text evidence="1">The sequence shown here is derived from an EMBL/GenBank/DDBJ whole genome shotgun (WGS) entry which is preliminary data.</text>
</comment>
<accession>A0ABU9G4F3</accession>
<keyword evidence="2" id="KW-1185">Reference proteome</keyword>
<evidence type="ECO:0000313" key="2">
    <source>
        <dbReference type="Proteomes" id="UP001379949"/>
    </source>
</evidence>
<dbReference type="RefSeq" id="WP_341566790.1">
    <property type="nucleotide sequence ID" value="NZ_JBAKAR010000004.1"/>
</dbReference>
<dbReference type="Proteomes" id="UP001379949">
    <property type="component" value="Unassembled WGS sequence"/>
</dbReference>
<dbReference type="EMBL" id="JBAKAR010000004">
    <property type="protein sequence ID" value="MEL0612911.1"/>
    <property type="molecule type" value="Genomic_DNA"/>
</dbReference>
<proteinExistence type="predicted"/>